<comment type="caution">
    <text evidence="2">The sequence shown here is derived from an EMBL/GenBank/DDBJ whole genome shotgun (WGS) entry which is preliminary data.</text>
</comment>
<evidence type="ECO:0000313" key="2">
    <source>
        <dbReference type="EMBL" id="GFT85840.1"/>
    </source>
</evidence>
<name>A0A8X6PS73_NEPPI</name>
<sequence length="134" mass="15256">MSIPTLQEMVLDKVADTLYNNSSFKKSAVPMESENWIFPPDEELPIMRRTVSNLAVPKTIQKKVIRKITHLSANRQLEVQMDCMERILALEPISETWDLSRQQARLKLLLKVQEKLSSSTARGSALLADECDVD</sequence>
<dbReference type="EMBL" id="BMAW01114776">
    <property type="protein sequence ID" value="GFT63311.1"/>
    <property type="molecule type" value="Genomic_DNA"/>
</dbReference>
<evidence type="ECO:0000313" key="1">
    <source>
        <dbReference type="EMBL" id="GFT63311.1"/>
    </source>
</evidence>
<reference evidence="2" key="1">
    <citation type="submission" date="2020-08" db="EMBL/GenBank/DDBJ databases">
        <title>Multicomponent nature underlies the extraordinary mechanical properties of spider dragline silk.</title>
        <authorList>
            <person name="Kono N."/>
            <person name="Nakamura H."/>
            <person name="Mori M."/>
            <person name="Yoshida Y."/>
            <person name="Ohtoshi R."/>
            <person name="Malay A.D."/>
            <person name="Moran D.A.P."/>
            <person name="Tomita M."/>
            <person name="Numata K."/>
            <person name="Arakawa K."/>
        </authorList>
    </citation>
    <scope>NUCLEOTIDE SEQUENCE</scope>
</reference>
<organism evidence="2 3">
    <name type="scientific">Nephila pilipes</name>
    <name type="common">Giant wood spider</name>
    <name type="synonym">Nephila maculata</name>
    <dbReference type="NCBI Taxonomy" id="299642"/>
    <lineage>
        <taxon>Eukaryota</taxon>
        <taxon>Metazoa</taxon>
        <taxon>Ecdysozoa</taxon>
        <taxon>Arthropoda</taxon>
        <taxon>Chelicerata</taxon>
        <taxon>Arachnida</taxon>
        <taxon>Araneae</taxon>
        <taxon>Araneomorphae</taxon>
        <taxon>Entelegynae</taxon>
        <taxon>Araneoidea</taxon>
        <taxon>Nephilidae</taxon>
        <taxon>Nephila</taxon>
    </lineage>
</organism>
<protein>
    <submittedName>
        <fullName evidence="2">Uncharacterized protein</fullName>
    </submittedName>
</protein>
<evidence type="ECO:0000313" key="3">
    <source>
        <dbReference type="Proteomes" id="UP000887013"/>
    </source>
</evidence>
<dbReference type="AlphaFoldDB" id="A0A8X6PS73"/>
<dbReference type="Proteomes" id="UP000887013">
    <property type="component" value="Unassembled WGS sequence"/>
</dbReference>
<dbReference type="EMBL" id="BMAW01119677">
    <property type="protein sequence ID" value="GFT85840.1"/>
    <property type="molecule type" value="Genomic_DNA"/>
</dbReference>
<proteinExistence type="predicted"/>
<gene>
    <name evidence="2" type="ORF">NPIL_197451</name>
    <name evidence="1" type="ORF">NPIL_76221</name>
</gene>
<accession>A0A8X6PS73</accession>
<keyword evidence="3" id="KW-1185">Reference proteome</keyword>